<evidence type="ECO:0000256" key="8">
    <source>
        <dbReference type="ARBA" id="ARBA00022985"/>
    </source>
</evidence>
<dbReference type="GO" id="GO:0008676">
    <property type="term" value="F:3-deoxy-8-phosphooctulonate synthase activity"/>
    <property type="evidence" value="ECO:0007669"/>
    <property type="project" value="UniProtKB-EC"/>
</dbReference>
<keyword evidence="8" id="KW-0448">Lipopolysaccharide biosynthesis</keyword>
<comment type="subcellular location">
    <subcellularLocation>
        <location evidence="1">Cytoplasm</location>
    </subcellularLocation>
</comment>
<dbReference type="InterPro" id="IPR013785">
    <property type="entry name" value="Aldolase_TIM"/>
</dbReference>
<reference evidence="10 11" key="1">
    <citation type="submission" date="2018-06" db="EMBL/GenBank/DDBJ databases">
        <authorList>
            <consortium name="Pathogen Informatics"/>
            <person name="Doyle S."/>
        </authorList>
    </citation>
    <scope>NUCLEOTIDE SEQUENCE [LARGE SCALE GENOMIC DNA]</scope>
    <source>
        <strain evidence="10 11">NCTC8622</strain>
    </source>
</reference>
<dbReference type="AlphaFoldDB" id="A0A376UBB2"/>
<dbReference type="GO" id="GO:0005737">
    <property type="term" value="C:cytoplasm"/>
    <property type="evidence" value="ECO:0007669"/>
    <property type="project" value="UniProtKB-SubCell"/>
</dbReference>
<dbReference type="GO" id="GO:0009103">
    <property type="term" value="P:lipopolysaccharide biosynthetic process"/>
    <property type="evidence" value="ECO:0007669"/>
    <property type="project" value="UniProtKB-KW"/>
</dbReference>
<name>A0A376UBB2_ECOLX</name>
<gene>
    <name evidence="10" type="primary">kdsA_1</name>
    <name evidence="10" type="ORF">NCTC8622_05674</name>
</gene>
<comment type="pathway">
    <text evidence="2">Bacterial outer membrane biogenesis; lipopolysaccharide biosynthesis.</text>
</comment>
<evidence type="ECO:0000256" key="2">
    <source>
        <dbReference type="ARBA" id="ARBA00004756"/>
    </source>
</evidence>
<evidence type="ECO:0000256" key="4">
    <source>
        <dbReference type="ARBA" id="ARBA00010499"/>
    </source>
</evidence>
<comment type="catalytic activity">
    <reaction evidence="9">
        <text>D-arabinose 5-phosphate + phosphoenolpyruvate + H2O = 3-deoxy-alpha-D-manno-2-octulosonate-8-phosphate + phosphate</text>
        <dbReference type="Rhea" id="RHEA:14053"/>
        <dbReference type="ChEBI" id="CHEBI:15377"/>
        <dbReference type="ChEBI" id="CHEBI:43474"/>
        <dbReference type="ChEBI" id="CHEBI:57693"/>
        <dbReference type="ChEBI" id="CHEBI:58702"/>
        <dbReference type="ChEBI" id="CHEBI:85985"/>
        <dbReference type="EC" id="2.5.1.55"/>
    </reaction>
</comment>
<sequence>MAVGLAGLFIEAHPDPEHAKCDGPSALPLAKLEPFLKQMKAIDDLVKGFEELDTSK</sequence>
<evidence type="ECO:0000256" key="3">
    <source>
        <dbReference type="ARBA" id="ARBA00004845"/>
    </source>
</evidence>
<dbReference type="InterPro" id="IPR006218">
    <property type="entry name" value="DAHP1/KDSA"/>
</dbReference>
<dbReference type="EC" id="2.5.1.55" evidence="5"/>
<evidence type="ECO:0000256" key="5">
    <source>
        <dbReference type="ARBA" id="ARBA00012693"/>
    </source>
</evidence>
<keyword evidence="7 10" id="KW-0808">Transferase</keyword>
<dbReference type="Gene3D" id="3.20.20.70">
    <property type="entry name" value="Aldolase class I"/>
    <property type="match status" value="1"/>
</dbReference>
<protein>
    <recommendedName>
        <fullName evidence="5">3-deoxy-8-phosphooctulonate synthase</fullName>
        <ecNumber evidence="5">2.5.1.55</ecNumber>
    </recommendedName>
</protein>
<dbReference type="Pfam" id="PF00793">
    <property type="entry name" value="DAHP_synth_1"/>
    <property type="match status" value="1"/>
</dbReference>
<organism evidence="10 11">
    <name type="scientific">Escherichia coli</name>
    <dbReference type="NCBI Taxonomy" id="562"/>
    <lineage>
        <taxon>Bacteria</taxon>
        <taxon>Pseudomonadati</taxon>
        <taxon>Pseudomonadota</taxon>
        <taxon>Gammaproteobacteria</taxon>
        <taxon>Enterobacterales</taxon>
        <taxon>Enterobacteriaceae</taxon>
        <taxon>Escherichia</taxon>
    </lineage>
</organism>
<evidence type="ECO:0000256" key="6">
    <source>
        <dbReference type="ARBA" id="ARBA00022490"/>
    </source>
</evidence>
<evidence type="ECO:0000256" key="9">
    <source>
        <dbReference type="ARBA" id="ARBA00049112"/>
    </source>
</evidence>
<dbReference type="Proteomes" id="UP000254079">
    <property type="component" value="Unassembled WGS sequence"/>
</dbReference>
<proteinExistence type="inferred from homology"/>
<evidence type="ECO:0000256" key="7">
    <source>
        <dbReference type="ARBA" id="ARBA00022679"/>
    </source>
</evidence>
<dbReference type="PANTHER" id="PTHR21057">
    <property type="entry name" value="PHOSPHO-2-DEHYDRO-3-DEOXYHEPTONATE ALDOLASE"/>
    <property type="match status" value="1"/>
</dbReference>
<evidence type="ECO:0000313" key="11">
    <source>
        <dbReference type="Proteomes" id="UP000254079"/>
    </source>
</evidence>
<evidence type="ECO:0000313" key="10">
    <source>
        <dbReference type="EMBL" id="STI86542.1"/>
    </source>
</evidence>
<comment type="pathway">
    <text evidence="3">Carbohydrate biosynthesis; 3-deoxy-D-manno-octulosonate biosynthesis; 3-deoxy-D-manno-octulosonate from D-ribulose 5-phosphate: step 2/3.</text>
</comment>
<evidence type="ECO:0000256" key="1">
    <source>
        <dbReference type="ARBA" id="ARBA00004496"/>
    </source>
</evidence>
<accession>A0A376UBB2</accession>
<keyword evidence="6" id="KW-0963">Cytoplasm</keyword>
<comment type="similarity">
    <text evidence="4">Belongs to the KdsA family.</text>
</comment>
<dbReference type="InterPro" id="IPR006269">
    <property type="entry name" value="KDO8P_synthase"/>
</dbReference>
<dbReference type="SUPFAM" id="SSF51569">
    <property type="entry name" value="Aldolase"/>
    <property type="match status" value="1"/>
</dbReference>
<dbReference type="EMBL" id="UGCP01000002">
    <property type="protein sequence ID" value="STI86542.1"/>
    <property type="molecule type" value="Genomic_DNA"/>
</dbReference>